<dbReference type="PROSITE" id="PS51201">
    <property type="entry name" value="RCK_N"/>
    <property type="match status" value="1"/>
</dbReference>
<dbReference type="OrthoDB" id="9781411at2"/>
<reference evidence="5 6" key="1">
    <citation type="submission" date="2017-05" db="EMBL/GenBank/DDBJ databases">
        <authorList>
            <person name="Varghese N."/>
            <person name="Submissions S."/>
        </authorList>
    </citation>
    <scope>NUCLEOTIDE SEQUENCE [LARGE SCALE GENOMIC DNA]</scope>
    <source>
        <strain evidence="5 6">DSM 21194</strain>
    </source>
</reference>
<dbReference type="InterPro" id="IPR036721">
    <property type="entry name" value="RCK_C_sf"/>
</dbReference>
<dbReference type="AlphaFoldDB" id="A0A521AHD6"/>
<dbReference type="PANTHER" id="PTHR43833:SF9">
    <property type="entry name" value="POTASSIUM CHANNEL PROTEIN YUGO-RELATED"/>
    <property type="match status" value="1"/>
</dbReference>
<dbReference type="Pfam" id="PF07885">
    <property type="entry name" value="Ion_trans_2"/>
    <property type="match status" value="1"/>
</dbReference>
<protein>
    <submittedName>
        <fullName evidence="5">Voltage-gated potassium channel</fullName>
    </submittedName>
</protein>
<dbReference type="GO" id="GO:0005886">
    <property type="term" value="C:plasma membrane"/>
    <property type="evidence" value="ECO:0007669"/>
    <property type="project" value="UniProtKB-SubCell"/>
</dbReference>
<dbReference type="Gene3D" id="1.10.287.70">
    <property type="match status" value="1"/>
</dbReference>
<keyword evidence="2" id="KW-0812">Transmembrane</keyword>
<dbReference type="PROSITE" id="PS51202">
    <property type="entry name" value="RCK_C"/>
    <property type="match status" value="1"/>
</dbReference>
<dbReference type="Pfam" id="PF02254">
    <property type="entry name" value="TrkA_N"/>
    <property type="match status" value="1"/>
</dbReference>
<dbReference type="GO" id="GO:0006813">
    <property type="term" value="P:potassium ion transport"/>
    <property type="evidence" value="ECO:0007669"/>
    <property type="project" value="InterPro"/>
</dbReference>
<dbReference type="Proteomes" id="UP000317593">
    <property type="component" value="Unassembled WGS sequence"/>
</dbReference>
<evidence type="ECO:0000256" key="2">
    <source>
        <dbReference type="SAM" id="Phobius"/>
    </source>
</evidence>
<keyword evidence="6" id="KW-1185">Reference proteome</keyword>
<dbReference type="SUPFAM" id="SSF116726">
    <property type="entry name" value="TrkA C-terminal domain-like"/>
    <property type="match status" value="1"/>
</dbReference>
<dbReference type="InterPro" id="IPR036291">
    <property type="entry name" value="NAD(P)-bd_dom_sf"/>
</dbReference>
<dbReference type="PANTHER" id="PTHR43833">
    <property type="entry name" value="POTASSIUM CHANNEL PROTEIN 2-RELATED-RELATED"/>
    <property type="match status" value="1"/>
</dbReference>
<evidence type="ECO:0000259" key="3">
    <source>
        <dbReference type="PROSITE" id="PS51201"/>
    </source>
</evidence>
<feature type="transmembrane region" description="Helical" evidence="2">
    <location>
        <begin position="67"/>
        <end position="85"/>
    </location>
</feature>
<dbReference type="GO" id="GO:0008324">
    <property type="term" value="F:monoatomic cation transmembrane transporter activity"/>
    <property type="evidence" value="ECO:0007669"/>
    <property type="project" value="InterPro"/>
</dbReference>
<evidence type="ECO:0000313" key="5">
    <source>
        <dbReference type="EMBL" id="SMO34237.1"/>
    </source>
</evidence>
<dbReference type="InterPro" id="IPR013099">
    <property type="entry name" value="K_chnl_dom"/>
</dbReference>
<dbReference type="Pfam" id="PF02080">
    <property type="entry name" value="TrkA_C"/>
    <property type="match status" value="1"/>
</dbReference>
<feature type="domain" description="RCK C-terminal" evidence="4">
    <location>
        <begin position="284"/>
        <end position="370"/>
    </location>
</feature>
<keyword evidence="2" id="KW-1133">Transmembrane helix</keyword>
<keyword evidence="5" id="KW-0406">Ion transport</keyword>
<dbReference type="EMBL" id="FXTH01000001">
    <property type="protein sequence ID" value="SMO34237.1"/>
    <property type="molecule type" value="Genomic_DNA"/>
</dbReference>
<accession>A0A521AHD6</accession>
<gene>
    <name evidence="5" type="ORF">SAMN06265218_101120</name>
</gene>
<organism evidence="5 6">
    <name type="scientific">Fodinibius sediminis</name>
    <dbReference type="NCBI Taxonomy" id="1214077"/>
    <lineage>
        <taxon>Bacteria</taxon>
        <taxon>Pseudomonadati</taxon>
        <taxon>Balneolota</taxon>
        <taxon>Balneolia</taxon>
        <taxon>Balneolales</taxon>
        <taxon>Balneolaceae</taxon>
        <taxon>Fodinibius</taxon>
    </lineage>
</organism>
<feature type="transmembrane region" description="Helical" evidence="2">
    <location>
        <begin position="97"/>
        <end position="114"/>
    </location>
</feature>
<dbReference type="InterPro" id="IPR006037">
    <property type="entry name" value="RCK_C"/>
</dbReference>
<keyword evidence="2" id="KW-0472">Membrane</keyword>
<name>A0A521AHD6_9BACT</name>
<dbReference type="SUPFAM" id="SSF51735">
    <property type="entry name" value="NAD(P)-binding Rossmann-fold domains"/>
    <property type="match status" value="1"/>
</dbReference>
<feature type="transmembrane region" description="Helical" evidence="2">
    <location>
        <begin position="39"/>
        <end position="61"/>
    </location>
</feature>
<keyword evidence="5" id="KW-0813">Transport</keyword>
<evidence type="ECO:0000313" key="6">
    <source>
        <dbReference type="Proteomes" id="UP000317593"/>
    </source>
</evidence>
<dbReference type="InterPro" id="IPR003148">
    <property type="entry name" value="RCK_N"/>
</dbReference>
<keyword evidence="5" id="KW-0407">Ion channel</keyword>
<dbReference type="SUPFAM" id="SSF81324">
    <property type="entry name" value="Voltage-gated potassium channels"/>
    <property type="match status" value="1"/>
</dbReference>
<comment type="subcellular location">
    <subcellularLocation>
        <location evidence="1">Cell membrane</location>
        <topology evidence="1">Multi-pass membrane protein</topology>
    </subcellularLocation>
</comment>
<dbReference type="Gene3D" id="3.30.70.1450">
    <property type="entry name" value="Regulator of K+ conductance, C-terminal domain"/>
    <property type="match status" value="1"/>
</dbReference>
<feature type="domain" description="RCK N-terminal" evidence="3">
    <location>
        <begin position="140"/>
        <end position="256"/>
    </location>
</feature>
<dbReference type="Gene3D" id="3.40.50.720">
    <property type="entry name" value="NAD(P)-binding Rossmann-like Domain"/>
    <property type="match status" value="1"/>
</dbReference>
<sequence length="398" mass="45255">MSLSFRALYFFNYITSSKSQLVSITPMHRFYNNIIDNIIALRIGIASVILLIVFVIGSTGYHLIEGMNFFDGFYMTFITITTIGFSELTNLSASGRIFTMIIFLMGIGVISYIASQTTQLIFESELFRIRAMKKQLQKMEDHYIIAGYGRIGHRIAEVLQEANIPIVVVENQESSIERIRNNKLLYVSGDAQDEDILIEAGIKRAKGLICTLSRDQDNVFVTLIGREINQDIFILVRTNQHQNTKKILRAGADKVISPYEIGADRMANVILRPHVDQFINRIQSGTHRKQVQDHVFDEVKVFEGSELDGKTLSEAQIRQKYFVVIIAIIPRDKEAIRFNPGSDDLISAGDSLIVLGDIERIKHLRHEGCDDYRSLSERVSRHAFTKHFNSQQEDTQSA</sequence>
<dbReference type="InterPro" id="IPR050721">
    <property type="entry name" value="Trk_Ktr_HKT_K-transport"/>
</dbReference>
<evidence type="ECO:0000259" key="4">
    <source>
        <dbReference type="PROSITE" id="PS51202"/>
    </source>
</evidence>
<evidence type="ECO:0000256" key="1">
    <source>
        <dbReference type="ARBA" id="ARBA00004651"/>
    </source>
</evidence>
<proteinExistence type="predicted"/>